<feature type="domain" description="CCR4-NOT transcription complex subunit 1 CAF1-binding" evidence="11">
    <location>
        <begin position="1022"/>
        <end position="1241"/>
    </location>
</feature>
<feature type="domain" description="CCR4-Not complex component Not1 C-terminal" evidence="9">
    <location>
        <begin position="1918"/>
        <end position="2295"/>
    </location>
</feature>
<dbReference type="GO" id="GO:0017148">
    <property type="term" value="P:negative regulation of translation"/>
    <property type="evidence" value="ECO:0007669"/>
    <property type="project" value="InterPro"/>
</dbReference>
<keyword evidence="4" id="KW-0804">Transcription</keyword>
<feature type="region of interest" description="Disordered" evidence="8">
    <location>
        <begin position="1"/>
        <end position="91"/>
    </location>
</feature>
<evidence type="ECO:0000259" key="9">
    <source>
        <dbReference type="Pfam" id="PF04054"/>
    </source>
</evidence>
<evidence type="ECO:0000256" key="5">
    <source>
        <dbReference type="ARBA" id="ARBA00023242"/>
    </source>
</evidence>
<comment type="caution">
    <text evidence="15">The sequence shown here is derived from an EMBL/GenBank/DDBJ whole genome shotgun (WGS) entry which is preliminary data.</text>
</comment>
<comment type="function">
    <text evidence="6">Acts as a component of the CCR4-NOT core complex, which in the nucleus seems to be a general transcription factor, and in the cytoplasm the major mRNA deadenylase involved in mRNA turnover. The NOT protein subcomplex negatively regulates the basal and activated transcription of many genes. Preferentially affects TC-type TATA element-dependent transcription. Could directly or indirectly inhibit component(s) of the general transcription machinery.</text>
</comment>
<feature type="compositionally biased region" description="Low complexity" evidence="8">
    <location>
        <begin position="68"/>
        <end position="77"/>
    </location>
</feature>
<evidence type="ECO:0000259" key="14">
    <source>
        <dbReference type="Pfam" id="PF25097"/>
    </source>
</evidence>
<dbReference type="InterPro" id="IPR032194">
    <property type="entry name" value="CNOT1_HEAT"/>
</dbReference>
<dbReference type="OrthoDB" id="1933107at2759"/>
<feature type="domain" description="CCR4-NOT transcription complex subunit 1 TTP binding" evidence="12">
    <location>
        <begin position="806"/>
        <end position="959"/>
    </location>
</feature>
<feature type="compositionally biased region" description="Low complexity" evidence="8">
    <location>
        <begin position="139"/>
        <end position="151"/>
    </location>
</feature>
<dbReference type="InterPro" id="IPR055454">
    <property type="entry name" value="CNOT1-like_NOT1_connector"/>
</dbReference>
<dbReference type="Pfam" id="PF12842">
    <property type="entry name" value="DUF3819"/>
    <property type="match status" value="1"/>
</dbReference>
<evidence type="ECO:0000313" key="16">
    <source>
        <dbReference type="Proteomes" id="UP000700596"/>
    </source>
</evidence>
<feature type="domain" description="CCR4-NOT transcription complex subunit 1 HEAT repeat" evidence="13">
    <location>
        <begin position="632"/>
        <end position="775"/>
    </location>
</feature>
<dbReference type="Gene3D" id="1.25.40.840">
    <property type="entry name" value="CCR4-NOT transcription complex subunit 1 TTP binding domain"/>
    <property type="match status" value="1"/>
</dbReference>
<evidence type="ECO:0000313" key="15">
    <source>
        <dbReference type="EMBL" id="KAH7139290.1"/>
    </source>
</evidence>
<dbReference type="Gene3D" id="1.25.40.790">
    <property type="match status" value="1"/>
</dbReference>
<evidence type="ECO:0000256" key="8">
    <source>
        <dbReference type="SAM" id="MobiDB-lite"/>
    </source>
</evidence>
<dbReference type="CDD" id="cd20710">
    <property type="entry name" value="NOT1_connector"/>
    <property type="match status" value="1"/>
</dbReference>
<keyword evidence="16" id="KW-1185">Reference proteome</keyword>
<dbReference type="Gene3D" id="1.25.40.800">
    <property type="match status" value="1"/>
</dbReference>
<comment type="subcellular location">
    <subcellularLocation>
        <location evidence="1">Nucleus</location>
    </subcellularLocation>
</comment>
<dbReference type="GO" id="GO:0000932">
    <property type="term" value="C:P-body"/>
    <property type="evidence" value="ECO:0007669"/>
    <property type="project" value="TreeGrafter"/>
</dbReference>
<dbReference type="InterPro" id="IPR024557">
    <property type="entry name" value="CNOT1_dom_4"/>
</dbReference>
<evidence type="ECO:0000259" key="10">
    <source>
        <dbReference type="Pfam" id="PF12842"/>
    </source>
</evidence>
<evidence type="ECO:0000259" key="12">
    <source>
        <dbReference type="Pfam" id="PF16417"/>
    </source>
</evidence>
<sequence>MSKQHPWGSSRQHQNARITPIATAIAQDQRNSPSPSASRSVTSPVASSFPALPSLSSSNTRHVGSRKSSAASSTSSPFSPPQPGQQLPPSQLLSSRVRNIAPPSSSYLASSAAALQTASQGASGISSSGGGAPKLARASPSLSTSSTVGSPNTSTNPASSVSAQNLARIVIAQIFLLLSQVGTVKDEKDKAKWATQLEQIRKLVDQNGMEVFPKYFRRLVQTNAAKIFSTSSRTVDPHGTYHSLLQEVQKIRTEPRYAAQVAEALDSNESDLFRDFDLSTFISHFQLDLVAKIALALACRSVNKADLKTKADAILSNIVDEFLMSYARPTQALTDIQVKVEATILERLIEDPPRDWDDDKRMQIQYAAQMRYLQSLQIPVPAEVEAVIRLLDLTDGSQYPLVKFVQRAGSRATATVEACKEVLATVETRDINYQQVASVLLYMAIVQDNQGYNLKNFVAALREHRTGRQLDWQDVVHAFDRDGLRIAKAHFIAIYDALLPIANEVDTFDIQLLWGGAWQCEVTQLSFLWCFLSCTPEEIDISKIPRLRSSFTAATFEGASDDIKVVATRAAKHPYVSLDATTALFSMIFRSSESYHQAQLLGIPDAIINPHTAEFLIAAVAVPKPWGALQEQALKQLFDPYFMKKLADYDFVLYGLWQQDAQWLVDRFVDSYNADLMSLTLILEHAEAHGWLEALIRSNTDISLDLAAQAHARGLFEIEPWLQQTVDQAGPLFRRILTNFLAARASDESQSQRDDHHPISLPLAVKTVHPLLWFLAECGLPEQELLPLQRTCIQAYPRLINYGEDVDDIIDANGKTGNRLPEEADKKMQEHFKNMYSGDSDVRDIINILKRYKESRDPAEQDLFACMIHGLFDEYNCFGEYPLEALATTAVLFGGIINYNLLSRIALQVGLAMVLEAVQEYRPEDSMYKFGLQALLHFSSRLPEWPNYCDQLLIVNGLQGTEIYAKAEEVVGRQENELNGETQNGVGLTNGASLDEILPPDPSIPKFSCLHADPPLRPELSEEPDEEVQDKVLFVLNNVSERNLKDKIKDLTEAVEEKHHQWFAGYLVEERAKMQPNFQQLYLDMLELFNDKALWAEVLRETYVTVIRMLNSDGQLGSTERTHLKNLGAWLGSLTIARNQPIKYRNISFKDLLIEAYHSDRLLIVIPFTCKVLVQAAKSTVFKPPNPWLMEIVRVLMELYHGADLKLNQKFEIEVLCKGLDLDHKTIEPSESIRASQHVEEEYLGPMPHENLEPFSDLSIMSLNRARGPSERFSSANITASLPNFSNQLIYPPSGNSAVPAADLKTIFVRAVSQAIQEIIAPVVERSVTIAAISTSQLINKDFAMEPDEEKLRNAAHTVVKSLSGALALVTCKEPLRMSIINNIRVMARDLPEQAIPEGHVLMFVNDNLDLVCRHVEQAAEQASMTEIDMQIEESVRIRRLFRNTRPNEPFKDANISPWAFYIPEPYKQSAGGLNAEQQAIYEDFGRQSRGLPHTNNASQDSGRQVPDVLQDQFAVVPNLPTPAAAPAEPRQSNQQQRLQGATAPNSQQQLNGYMEGSGPDREQRSTDELLVELTRVMKEAPEERVADLRPSSAVHNVYERLLFTIENGNVNKDTFAFRTAGHVVNHLFSDLERRLEIEVLTQLLANLCQVSVQTSRQVLTWLSTMKDDPRIFNATVMICLIDVGLMDMHRLNTVMAKAIAQHNVAAVEMLSNLIDEMLLSEHQSALRADFALSIDALMGWLSEDPSLDIGKQIISKLQVAPTEQSLTPPATGNKDQLEYVFDEWVHLQLPDTPKKSIAAFIYQLHQHQIMQNNQDSIEFIRTCIDASVASYEHEEFAPFGTGNPDTATIKIDALAKLVVSLITYHGEGDIPVKESKAKYFDNVLMVIILVFCGHQKTRGENFNQKVFFRLFSTLLFELNTALKEDALVDARAEIFLALARAFLVLQPQYFQVFTFSWLTLLSHRIFMPAMLEYKDQASVTKEQRWDSYAKLIETLLNYTGQLMKPTGETIMAQNFYRGVMRVLLVIHHDYPEFLAEHHFRFCNSIPIHCTQLRNLIVSAYPSHINDMPDPFSPGLKVDLINDSKYSPTIRADIEQSLIDAEIKDTIDTLLKAPEPKLEDVEKICDATYYAENKPAGFELVPTSSNPVLIHAIVIYIGEAALASQGAGQGSKASEFDPTAPAVQVLDSLAKQLRPEARFHFISAIANQLRWPNAHTHYFSCALIHLFGPPNNDPQVLDVQQTITRVLLERLLVHRPHPWGLIITLLEILKNRTYAFWDLPFVKAAPEVERLFNALFSHAQQSPQPLV</sequence>
<dbReference type="GO" id="GO:0030015">
    <property type="term" value="C:CCR4-NOT core complex"/>
    <property type="evidence" value="ECO:0007669"/>
    <property type="project" value="InterPro"/>
</dbReference>
<organism evidence="15 16">
    <name type="scientific">Dendryphion nanum</name>
    <dbReference type="NCBI Taxonomy" id="256645"/>
    <lineage>
        <taxon>Eukaryota</taxon>
        <taxon>Fungi</taxon>
        <taxon>Dikarya</taxon>
        <taxon>Ascomycota</taxon>
        <taxon>Pezizomycotina</taxon>
        <taxon>Dothideomycetes</taxon>
        <taxon>Pleosporomycetidae</taxon>
        <taxon>Pleosporales</taxon>
        <taxon>Torulaceae</taxon>
        <taxon>Dendryphion</taxon>
    </lineage>
</organism>
<feature type="region of interest" description="Disordered" evidence="8">
    <location>
        <begin position="1520"/>
        <end position="1565"/>
    </location>
</feature>
<feature type="compositionally biased region" description="Polar residues" evidence="8">
    <location>
        <begin position="1531"/>
        <end position="1552"/>
    </location>
</feature>
<evidence type="ECO:0000256" key="7">
    <source>
        <dbReference type="ARBA" id="ARBA00074459"/>
    </source>
</evidence>
<evidence type="ECO:0000256" key="4">
    <source>
        <dbReference type="ARBA" id="ARBA00023163"/>
    </source>
</evidence>
<dbReference type="Pfam" id="PF16418">
    <property type="entry name" value="CNOT1_HEAT"/>
    <property type="match status" value="1"/>
</dbReference>
<dbReference type="FunFam" id="1.25.40.180:FF:000012">
    <property type="entry name" value="Ccr4-Not transcription complex subunit"/>
    <property type="match status" value="1"/>
</dbReference>
<protein>
    <recommendedName>
        <fullName evidence="7">General negative regulator of transcription subunit 1</fullName>
    </recommendedName>
</protein>
<evidence type="ECO:0000259" key="11">
    <source>
        <dbReference type="Pfam" id="PF16415"/>
    </source>
</evidence>
<dbReference type="Proteomes" id="UP000700596">
    <property type="component" value="Unassembled WGS sequence"/>
</dbReference>
<evidence type="ECO:0000256" key="1">
    <source>
        <dbReference type="ARBA" id="ARBA00004123"/>
    </source>
</evidence>
<dbReference type="InterPro" id="IPR007196">
    <property type="entry name" value="CCR4-Not_Not1_C"/>
</dbReference>
<name>A0A9P9EJE0_9PLEO</name>
<dbReference type="InterPro" id="IPR040398">
    <property type="entry name" value="Not1"/>
</dbReference>
<proteinExistence type="predicted"/>
<feature type="domain" description="CCR4-NOT transcription complex subunit 1-like NOT1 connector" evidence="14">
    <location>
        <begin position="1592"/>
        <end position="1739"/>
    </location>
</feature>
<feature type="compositionally biased region" description="Low complexity" evidence="8">
    <location>
        <begin position="32"/>
        <end position="58"/>
    </location>
</feature>
<evidence type="ECO:0000256" key="2">
    <source>
        <dbReference type="ARBA" id="ARBA00022491"/>
    </source>
</evidence>
<dbReference type="InterPro" id="IPR038535">
    <property type="entry name" value="CNOT1_TTP_bind_sf"/>
</dbReference>
<dbReference type="Gene3D" id="1.25.40.180">
    <property type="match status" value="1"/>
</dbReference>
<dbReference type="EMBL" id="JAGMWT010000001">
    <property type="protein sequence ID" value="KAH7139290.1"/>
    <property type="molecule type" value="Genomic_DNA"/>
</dbReference>
<dbReference type="InterPro" id="IPR032193">
    <property type="entry name" value="CNOT1_TTP_bind"/>
</dbReference>
<evidence type="ECO:0000256" key="3">
    <source>
        <dbReference type="ARBA" id="ARBA00023015"/>
    </source>
</evidence>
<dbReference type="FunFam" id="1.25.40.840:FF:000002">
    <property type="entry name" value="Ccr4-Not transcription complex subunit (NOT1)"/>
    <property type="match status" value="1"/>
</dbReference>
<dbReference type="GO" id="GO:0005634">
    <property type="term" value="C:nucleus"/>
    <property type="evidence" value="ECO:0007669"/>
    <property type="project" value="UniProtKB-SubCell"/>
</dbReference>
<dbReference type="GO" id="GO:0000289">
    <property type="term" value="P:nuclear-transcribed mRNA poly(A) tail shortening"/>
    <property type="evidence" value="ECO:0007669"/>
    <property type="project" value="UniProtKB-ARBA"/>
</dbReference>
<feature type="compositionally biased region" description="Polar residues" evidence="8">
    <location>
        <begin position="1"/>
        <end position="17"/>
    </location>
</feature>
<dbReference type="Pfam" id="PF16417">
    <property type="entry name" value="CNOT1_TTP_bind"/>
    <property type="match status" value="1"/>
</dbReference>
<feature type="domain" description="CCR4-NOT transcription complex subunit 1" evidence="10">
    <location>
        <begin position="1303"/>
        <end position="1442"/>
    </location>
</feature>
<dbReference type="Pfam" id="PF16415">
    <property type="entry name" value="CNOT1_CAF1_bind"/>
    <property type="match status" value="1"/>
</dbReference>
<dbReference type="Pfam" id="PF04054">
    <property type="entry name" value="Not1"/>
    <property type="match status" value="1"/>
</dbReference>
<accession>A0A9P9EJE0</accession>
<dbReference type="GO" id="GO:0060090">
    <property type="term" value="F:molecular adaptor activity"/>
    <property type="evidence" value="ECO:0007669"/>
    <property type="project" value="TreeGrafter"/>
</dbReference>
<keyword evidence="3" id="KW-0805">Transcription regulation</keyword>
<reference evidence="15" key="1">
    <citation type="journal article" date="2021" name="Nat. Commun.">
        <title>Genetic determinants of endophytism in the Arabidopsis root mycobiome.</title>
        <authorList>
            <person name="Mesny F."/>
            <person name="Miyauchi S."/>
            <person name="Thiergart T."/>
            <person name="Pickel B."/>
            <person name="Atanasova L."/>
            <person name="Karlsson M."/>
            <person name="Huettel B."/>
            <person name="Barry K.W."/>
            <person name="Haridas S."/>
            <person name="Chen C."/>
            <person name="Bauer D."/>
            <person name="Andreopoulos W."/>
            <person name="Pangilinan J."/>
            <person name="LaButti K."/>
            <person name="Riley R."/>
            <person name="Lipzen A."/>
            <person name="Clum A."/>
            <person name="Drula E."/>
            <person name="Henrissat B."/>
            <person name="Kohler A."/>
            <person name="Grigoriev I.V."/>
            <person name="Martin F.M."/>
            <person name="Hacquard S."/>
        </authorList>
    </citation>
    <scope>NUCLEOTIDE SEQUENCE</scope>
    <source>
        <strain evidence="15">MPI-CAGE-CH-0243</strain>
    </source>
</reference>
<dbReference type="InterPro" id="IPR032191">
    <property type="entry name" value="CNOT1_CAF1_bind"/>
</dbReference>
<evidence type="ECO:0000259" key="13">
    <source>
        <dbReference type="Pfam" id="PF16418"/>
    </source>
</evidence>
<keyword evidence="5" id="KW-0539">Nucleus</keyword>
<evidence type="ECO:0000256" key="6">
    <source>
        <dbReference type="ARBA" id="ARBA00059181"/>
    </source>
</evidence>
<keyword evidence="2" id="KW-0678">Repressor</keyword>
<dbReference type="PANTHER" id="PTHR13162:SF8">
    <property type="entry name" value="CCR4-NOT TRANSCRIPTION COMPLEX SUBUNIT 1"/>
    <property type="match status" value="1"/>
</dbReference>
<dbReference type="Pfam" id="PF25097">
    <property type="entry name" value="ARM_Cnot1"/>
    <property type="match status" value="1"/>
</dbReference>
<gene>
    <name evidence="15" type="ORF">B0J11DRAFT_575203</name>
</gene>
<feature type="region of interest" description="Disordered" evidence="8">
    <location>
        <begin position="121"/>
        <end position="160"/>
    </location>
</feature>
<dbReference type="PANTHER" id="PTHR13162">
    <property type="entry name" value="CCR4-NOT TRANSCRIPTION COMPLEX"/>
    <property type="match status" value="1"/>
</dbReference>